<gene>
    <name evidence="2" type="ORF">GCM10023323_71980</name>
</gene>
<proteinExistence type="predicted"/>
<sequence>MRTYRWTAQVSDGKHDDGECAGTVKARSDTEARTAIADWVQANGARKGRTWNATRIDLT</sequence>
<evidence type="ECO:0000313" key="2">
    <source>
        <dbReference type="EMBL" id="GAA5216941.1"/>
    </source>
</evidence>
<feature type="region of interest" description="Disordered" evidence="1">
    <location>
        <begin position="1"/>
        <end position="21"/>
    </location>
</feature>
<dbReference type="RefSeq" id="WP_345637857.1">
    <property type="nucleotide sequence ID" value="NZ_BAABJR010000028.1"/>
</dbReference>
<accession>A0ABP9TIG7</accession>
<dbReference type="Proteomes" id="UP001499878">
    <property type="component" value="Unassembled WGS sequence"/>
</dbReference>
<name>A0ABP9TIG7_9ACTN</name>
<organism evidence="2 3">
    <name type="scientific">Streptomyces thinghirensis</name>
    <dbReference type="NCBI Taxonomy" id="551547"/>
    <lineage>
        <taxon>Bacteria</taxon>
        <taxon>Bacillati</taxon>
        <taxon>Actinomycetota</taxon>
        <taxon>Actinomycetes</taxon>
        <taxon>Kitasatosporales</taxon>
        <taxon>Streptomycetaceae</taxon>
        <taxon>Streptomyces</taxon>
    </lineage>
</organism>
<reference evidence="3" key="1">
    <citation type="journal article" date="2019" name="Int. J. Syst. Evol. Microbiol.">
        <title>The Global Catalogue of Microorganisms (GCM) 10K type strain sequencing project: providing services to taxonomists for standard genome sequencing and annotation.</title>
        <authorList>
            <consortium name="The Broad Institute Genomics Platform"/>
            <consortium name="The Broad Institute Genome Sequencing Center for Infectious Disease"/>
            <person name="Wu L."/>
            <person name="Ma J."/>
        </authorList>
    </citation>
    <scope>NUCLEOTIDE SEQUENCE [LARGE SCALE GENOMIC DNA]</scope>
    <source>
        <strain evidence="3">JCM 18306</strain>
    </source>
</reference>
<protein>
    <submittedName>
        <fullName evidence="2">Uncharacterized protein</fullName>
    </submittedName>
</protein>
<evidence type="ECO:0000313" key="3">
    <source>
        <dbReference type="Proteomes" id="UP001499878"/>
    </source>
</evidence>
<evidence type="ECO:0000256" key="1">
    <source>
        <dbReference type="SAM" id="MobiDB-lite"/>
    </source>
</evidence>
<dbReference type="EMBL" id="BAABJR010000028">
    <property type="protein sequence ID" value="GAA5216941.1"/>
    <property type="molecule type" value="Genomic_DNA"/>
</dbReference>
<comment type="caution">
    <text evidence="2">The sequence shown here is derived from an EMBL/GenBank/DDBJ whole genome shotgun (WGS) entry which is preliminary data.</text>
</comment>
<keyword evidence="3" id="KW-1185">Reference proteome</keyword>
<feature type="compositionally biased region" description="Polar residues" evidence="1">
    <location>
        <begin position="1"/>
        <end position="10"/>
    </location>
</feature>